<dbReference type="VEuPathDB" id="FungiDB:PPTG_01331"/>
<evidence type="ECO:0000256" key="1">
    <source>
        <dbReference type="SAM" id="MobiDB-lite"/>
    </source>
</evidence>
<feature type="compositionally biased region" description="Polar residues" evidence="1">
    <location>
        <begin position="128"/>
        <end position="149"/>
    </location>
</feature>
<dbReference type="RefSeq" id="XP_008892825.1">
    <property type="nucleotide sequence ID" value="XM_008894577.1"/>
</dbReference>
<proteinExistence type="predicted"/>
<evidence type="ECO:0000313" key="4">
    <source>
        <dbReference type="Proteomes" id="UP000018817"/>
    </source>
</evidence>
<evidence type="ECO:0000313" key="3">
    <source>
        <dbReference type="EMBL" id="ETN20984.1"/>
    </source>
</evidence>
<name>W2R8F1_PHYN3</name>
<accession>W2R8F1</accession>
<dbReference type="InterPro" id="IPR046700">
    <property type="entry name" value="DUF6570"/>
</dbReference>
<dbReference type="EMBL" id="KI669563">
    <property type="protein sequence ID" value="ETN20984.1"/>
    <property type="molecule type" value="Genomic_DNA"/>
</dbReference>
<reference evidence="4" key="1">
    <citation type="submission" date="2011-12" db="EMBL/GenBank/DDBJ databases">
        <authorList>
            <consortium name="The Broad Institute Genome Sequencing Platform"/>
            <person name="Russ C."/>
            <person name="Tyler B."/>
            <person name="Panabieres F."/>
            <person name="Shan W."/>
            <person name="Tripathy S."/>
            <person name="Grunwald N."/>
            <person name="Machado M."/>
            <person name="Young S.K."/>
            <person name="Zeng Q."/>
            <person name="Gargeya S."/>
            <person name="Fitzgerald M."/>
            <person name="Haas B."/>
            <person name="Abouelleil A."/>
            <person name="Alvarado L."/>
            <person name="Arachchi H.M."/>
            <person name="Berlin A."/>
            <person name="Chapman S.B."/>
            <person name="Gearin G."/>
            <person name="Goldberg J."/>
            <person name="Griggs A."/>
            <person name="Gujja S."/>
            <person name="Hansen M."/>
            <person name="Heiman D."/>
            <person name="Howarth C."/>
            <person name="Larimer J."/>
            <person name="Lui A."/>
            <person name="MacDonald P.J.P."/>
            <person name="McCowen C."/>
            <person name="Montmayeur A."/>
            <person name="Murphy C."/>
            <person name="Neiman D."/>
            <person name="Pearson M."/>
            <person name="Priest M."/>
            <person name="Roberts A."/>
            <person name="Saif S."/>
            <person name="Shea T."/>
            <person name="Sisk P."/>
            <person name="Stolte C."/>
            <person name="Sykes S."/>
            <person name="Wortman J."/>
            <person name="Nusbaum C."/>
            <person name="Birren B."/>
        </authorList>
    </citation>
    <scope>NUCLEOTIDE SEQUENCE [LARGE SCALE GENOMIC DNA]</scope>
    <source>
        <strain evidence="4">INRA-310</strain>
    </source>
</reference>
<dbReference type="Proteomes" id="UP000018817">
    <property type="component" value="Unassembled WGS sequence"/>
</dbReference>
<protein>
    <recommendedName>
        <fullName evidence="2">DUF6570 domain-containing protein</fullName>
    </recommendedName>
</protein>
<gene>
    <name evidence="3" type="ORF">PPTG_01331</name>
</gene>
<reference evidence="3 4" key="2">
    <citation type="submission" date="2013-11" db="EMBL/GenBank/DDBJ databases">
        <title>The Genome Sequence of Phytophthora parasitica INRA-310.</title>
        <authorList>
            <consortium name="The Broad Institute Genomics Platform"/>
            <person name="Russ C."/>
            <person name="Tyler B."/>
            <person name="Panabieres F."/>
            <person name="Shan W."/>
            <person name="Tripathy S."/>
            <person name="Grunwald N."/>
            <person name="Machado M."/>
            <person name="Johnson C.S."/>
            <person name="Arredondo F."/>
            <person name="Hong C."/>
            <person name="Coffey M."/>
            <person name="Young S.K."/>
            <person name="Zeng Q."/>
            <person name="Gargeya S."/>
            <person name="Fitzgerald M."/>
            <person name="Abouelleil A."/>
            <person name="Alvarado L."/>
            <person name="Chapman S.B."/>
            <person name="Gainer-Dewar J."/>
            <person name="Goldberg J."/>
            <person name="Griggs A."/>
            <person name="Gujja S."/>
            <person name="Hansen M."/>
            <person name="Howarth C."/>
            <person name="Imamovic A."/>
            <person name="Ireland A."/>
            <person name="Larimer J."/>
            <person name="McCowan C."/>
            <person name="Murphy C."/>
            <person name="Pearson M."/>
            <person name="Poon T.W."/>
            <person name="Priest M."/>
            <person name="Roberts A."/>
            <person name="Saif S."/>
            <person name="Shea T."/>
            <person name="Sykes S."/>
            <person name="Wortman J."/>
            <person name="Nusbaum C."/>
            <person name="Birren B."/>
        </authorList>
    </citation>
    <scope>NUCLEOTIDE SEQUENCE [LARGE SCALE GENOMIC DNA]</scope>
    <source>
        <strain evidence="3 4">INRA-310</strain>
    </source>
</reference>
<dbReference type="AlphaFoldDB" id="W2R8F1"/>
<dbReference type="Pfam" id="PF20209">
    <property type="entry name" value="DUF6570"/>
    <property type="match status" value="1"/>
</dbReference>
<dbReference type="GeneID" id="20171628"/>
<feature type="region of interest" description="Disordered" evidence="1">
    <location>
        <begin position="128"/>
        <end position="161"/>
    </location>
</feature>
<evidence type="ECO:0000259" key="2">
    <source>
        <dbReference type="Pfam" id="PF20209"/>
    </source>
</evidence>
<feature type="domain" description="DUF6570" evidence="2">
    <location>
        <begin position="9"/>
        <end position="87"/>
    </location>
</feature>
<sequence length="227" mass="25780">MDFISVVRGGVHASLRSHAYFFRADPAPPAKLLPRDLASEAVVGVTMIGALTPTQKAATMRKYDVRVPRLREQLDWYRKNNHLYEQIYEIPNWETPMTTMCTRIVVDYCESDQAAVDVNSSLRHASQGLHIQNSQSTPQKQTIRRQNLQPPDLQRADESSTEENLLDCDSTIVPVSPQGLVALMHCGHLFNNVMMNLTSQHGDTMLRPQHISTYRRKTRVVSKKQLV</sequence>
<dbReference type="STRING" id="761204.W2R8F1"/>
<organism evidence="3 4">
    <name type="scientific">Phytophthora nicotianae (strain INRA-310)</name>
    <name type="common">Phytophthora parasitica</name>
    <dbReference type="NCBI Taxonomy" id="761204"/>
    <lineage>
        <taxon>Eukaryota</taxon>
        <taxon>Sar</taxon>
        <taxon>Stramenopiles</taxon>
        <taxon>Oomycota</taxon>
        <taxon>Peronosporomycetes</taxon>
        <taxon>Peronosporales</taxon>
        <taxon>Peronosporaceae</taxon>
        <taxon>Phytophthora</taxon>
    </lineage>
</organism>